<dbReference type="EC" id="6.3.2.2" evidence="5"/>
<evidence type="ECO:0000313" key="6">
    <source>
        <dbReference type="EMBL" id="WTU77318.1"/>
    </source>
</evidence>
<dbReference type="InterPro" id="IPR050141">
    <property type="entry name" value="GCL_type2/YbdK_subfam"/>
</dbReference>
<protein>
    <recommendedName>
        <fullName evidence="5">Putative glutamate--cysteine ligase 2</fullName>
        <ecNumber evidence="5">6.3.2.2</ecNumber>
    </recommendedName>
    <alternativeName>
        <fullName evidence="5">Gamma-glutamylcysteine synthetase 2</fullName>
        <shortName evidence="5">GCS 2</shortName>
        <shortName evidence="5">Gamma-GCS 2</shortName>
    </alternativeName>
</protein>
<sequence length="364" mass="39394">MITVGVEEEYLLVDPETLLPIPLVQEVRATASLEPIADEQEVQDELLQAQIEVATPVCTSLEEVGGHLLRLRHAVACAAQANGCRIAMSATAPVRDVRPVPVTSTARYLKMQGEARLLVDEQLICGMHVHVGVPDRETGVAVLNRLRVWLPTLLAMSSNGPLWDGRDTGFASWRTIIFGRWPVSGPAPHFAGFEDYEARADGLLESGLIPDRGQLYWQARLSERYPTVEVRCCDVQLEADDAVMFAGIVRGLAATAIAEEKAGVAPVPCRPELLRAATWHAARHGMGSTLMGPEGRLRGSTDVVRSLLQHIRPALEENGDLREVSALVHRLLREGTAAGRQRRALARAGLPAVADLIMAGGTAS</sequence>
<evidence type="ECO:0000256" key="5">
    <source>
        <dbReference type="HAMAP-Rule" id="MF_01609"/>
    </source>
</evidence>
<dbReference type="AlphaFoldDB" id="A0AAU2JZS3"/>
<dbReference type="GO" id="GO:0042398">
    <property type="term" value="P:modified amino acid biosynthetic process"/>
    <property type="evidence" value="ECO:0007669"/>
    <property type="project" value="InterPro"/>
</dbReference>
<proteinExistence type="inferred from homology"/>
<comment type="catalytic activity">
    <reaction evidence="4 5">
        <text>L-cysteine + L-glutamate + ATP = gamma-L-glutamyl-L-cysteine + ADP + phosphate + H(+)</text>
        <dbReference type="Rhea" id="RHEA:13285"/>
        <dbReference type="ChEBI" id="CHEBI:15378"/>
        <dbReference type="ChEBI" id="CHEBI:29985"/>
        <dbReference type="ChEBI" id="CHEBI:30616"/>
        <dbReference type="ChEBI" id="CHEBI:35235"/>
        <dbReference type="ChEBI" id="CHEBI:43474"/>
        <dbReference type="ChEBI" id="CHEBI:58173"/>
        <dbReference type="ChEBI" id="CHEBI:456216"/>
        <dbReference type="EC" id="6.3.2.2"/>
    </reaction>
</comment>
<dbReference type="PANTHER" id="PTHR36510:SF1">
    <property type="entry name" value="GLUTAMATE--CYSTEINE LIGASE 2-RELATED"/>
    <property type="match status" value="1"/>
</dbReference>
<keyword evidence="2 5" id="KW-0547">Nucleotide-binding</keyword>
<evidence type="ECO:0000256" key="4">
    <source>
        <dbReference type="ARBA" id="ARBA00048819"/>
    </source>
</evidence>
<dbReference type="InterPro" id="IPR014746">
    <property type="entry name" value="Gln_synth/guanido_kin_cat_dom"/>
</dbReference>
<dbReference type="PANTHER" id="PTHR36510">
    <property type="entry name" value="GLUTAMATE--CYSTEINE LIGASE 2-RELATED"/>
    <property type="match status" value="1"/>
</dbReference>
<name>A0AAU2JZS3_9ACTN</name>
<organism evidence="6">
    <name type="scientific">Streptomyces sp. NBC_00049</name>
    <dbReference type="NCBI Taxonomy" id="2903617"/>
    <lineage>
        <taxon>Bacteria</taxon>
        <taxon>Bacillati</taxon>
        <taxon>Actinomycetota</taxon>
        <taxon>Actinomycetes</taxon>
        <taxon>Kitasatosporales</taxon>
        <taxon>Streptomycetaceae</taxon>
        <taxon>Streptomyces</taxon>
    </lineage>
</organism>
<evidence type="ECO:0000256" key="2">
    <source>
        <dbReference type="ARBA" id="ARBA00022741"/>
    </source>
</evidence>
<dbReference type="HAMAP" id="MF_01609">
    <property type="entry name" value="Glu_cys_ligase_2"/>
    <property type="match status" value="1"/>
</dbReference>
<keyword evidence="3 5" id="KW-0067">ATP-binding</keyword>
<comment type="function">
    <text evidence="5">ATP-dependent carboxylate-amine ligase which exhibits weak glutamate--cysteine ligase activity.</text>
</comment>
<dbReference type="GO" id="GO:0005524">
    <property type="term" value="F:ATP binding"/>
    <property type="evidence" value="ECO:0007669"/>
    <property type="project" value="UniProtKB-KW"/>
</dbReference>
<dbReference type="EMBL" id="CP108264">
    <property type="protein sequence ID" value="WTU77318.1"/>
    <property type="molecule type" value="Genomic_DNA"/>
</dbReference>
<dbReference type="NCBIfam" id="NF010041">
    <property type="entry name" value="PRK13517.1-1"/>
    <property type="match status" value="1"/>
</dbReference>
<evidence type="ECO:0000256" key="3">
    <source>
        <dbReference type="ARBA" id="ARBA00022840"/>
    </source>
</evidence>
<keyword evidence="1 5" id="KW-0436">Ligase</keyword>
<comment type="similarity">
    <text evidence="5">Belongs to the glutamate--cysteine ligase type 2 family. YbdK subfamily.</text>
</comment>
<dbReference type="Pfam" id="PF04107">
    <property type="entry name" value="GCS2"/>
    <property type="match status" value="1"/>
</dbReference>
<reference evidence="6" key="1">
    <citation type="submission" date="2022-10" db="EMBL/GenBank/DDBJ databases">
        <title>The complete genomes of actinobacterial strains from the NBC collection.</title>
        <authorList>
            <person name="Joergensen T.S."/>
            <person name="Alvarez Arevalo M."/>
            <person name="Sterndorff E.B."/>
            <person name="Faurdal D."/>
            <person name="Vuksanovic O."/>
            <person name="Mourched A.-S."/>
            <person name="Charusanti P."/>
            <person name="Shaw S."/>
            <person name="Blin K."/>
            <person name="Weber T."/>
        </authorList>
    </citation>
    <scope>NUCLEOTIDE SEQUENCE</scope>
    <source>
        <strain evidence="6">NBC_00049</strain>
    </source>
</reference>
<dbReference type="GO" id="GO:0004357">
    <property type="term" value="F:glutamate-cysteine ligase activity"/>
    <property type="evidence" value="ECO:0007669"/>
    <property type="project" value="UniProtKB-EC"/>
</dbReference>
<dbReference type="NCBIfam" id="TIGR02050">
    <property type="entry name" value="gshA_cyan_rel"/>
    <property type="match status" value="1"/>
</dbReference>
<evidence type="ECO:0000256" key="1">
    <source>
        <dbReference type="ARBA" id="ARBA00022598"/>
    </source>
</evidence>
<accession>A0AAU2JZS3</accession>
<gene>
    <name evidence="6" type="ORF">OG327_30530</name>
</gene>
<dbReference type="SUPFAM" id="SSF55931">
    <property type="entry name" value="Glutamine synthetase/guanido kinase"/>
    <property type="match status" value="1"/>
</dbReference>
<dbReference type="Gene3D" id="3.30.590.20">
    <property type="match status" value="1"/>
</dbReference>
<dbReference type="InterPro" id="IPR011793">
    <property type="entry name" value="YbdK"/>
</dbReference>
<dbReference type="InterPro" id="IPR006336">
    <property type="entry name" value="GCS2"/>
</dbReference>